<dbReference type="Gramene" id="PSS14194">
    <property type="protein sequence ID" value="PSS14194"/>
    <property type="gene ID" value="CEY00_Acc14815"/>
</dbReference>
<feature type="chain" id="PRO_5015311925" evidence="7">
    <location>
        <begin position="27"/>
        <end position="385"/>
    </location>
</feature>
<proteinExistence type="inferred from homology"/>
<dbReference type="InterPro" id="IPR025846">
    <property type="entry name" value="TBL_N"/>
</dbReference>
<dbReference type="FunCoup" id="A0A2R6QSU4">
    <property type="interactions" value="197"/>
</dbReference>
<dbReference type="Pfam" id="PF13839">
    <property type="entry name" value="PC-Esterase"/>
    <property type="match status" value="1"/>
</dbReference>
<evidence type="ECO:0000256" key="4">
    <source>
        <dbReference type="ARBA" id="ARBA00022968"/>
    </source>
</evidence>
<dbReference type="PANTHER" id="PTHR32285:SF14">
    <property type="entry name" value="PROTEIN PMR5"/>
    <property type="match status" value="1"/>
</dbReference>
<evidence type="ECO:0000256" key="5">
    <source>
        <dbReference type="ARBA" id="ARBA00022989"/>
    </source>
</evidence>
<dbReference type="GO" id="GO:0016020">
    <property type="term" value="C:membrane"/>
    <property type="evidence" value="ECO:0007669"/>
    <property type="project" value="UniProtKB-SubCell"/>
</dbReference>
<evidence type="ECO:0000259" key="9">
    <source>
        <dbReference type="Pfam" id="PF14416"/>
    </source>
</evidence>
<evidence type="ECO:0000256" key="7">
    <source>
        <dbReference type="SAM" id="SignalP"/>
    </source>
</evidence>
<dbReference type="EMBL" id="NKQK01000013">
    <property type="protein sequence ID" value="PSS14194.1"/>
    <property type="molecule type" value="Genomic_DNA"/>
</dbReference>
<keyword evidence="4" id="KW-0735">Signal-anchor</keyword>
<evidence type="ECO:0000256" key="3">
    <source>
        <dbReference type="ARBA" id="ARBA00022692"/>
    </source>
</evidence>
<evidence type="ECO:0000256" key="1">
    <source>
        <dbReference type="ARBA" id="ARBA00004167"/>
    </source>
</evidence>
<feature type="signal peptide" evidence="7">
    <location>
        <begin position="1"/>
        <end position="26"/>
    </location>
</feature>
<keyword evidence="5" id="KW-1133">Transmembrane helix</keyword>
<sequence length="385" mass="44117">MALPLSEFSVCAILFLLLVQTQKASSVMLVRNHNGHNNHFQRRPWIQANRTSCALFMGTWVRDETYPLYQSSACPIIDPEFNCQMYGRPDSDYLKYRWKPANCELPRFNGLDFLMKMRGKTVMFVGDSLGRNQWESLICMIWAAVPPRSPTQIIRGDPLSTFKFLDYGVAVSFYRAPYLVDIDTVQGKRVLRLDDISKNGNVWRAADVLSFDTGHWWTHKGSLQGWDYMEAGGSLYQDMDRLGALERGMRTWARWVDTNVDADRTRVFFQAISPTHYNPSEWNAVAETKSCYGETMPLSTTTYPGVYPDQMNVVQAVLRDMNTPTFLLDITMLSAMRKDAHPSIYSGDLSPEQRANPDHSADCSHWCLPGLPDTWNQLFYTGLFF</sequence>
<keyword evidence="11" id="KW-1185">Reference proteome</keyword>
<dbReference type="Proteomes" id="UP000241394">
    <property type="component" value="Chromosome LG13"/>
</dbReference>
<dbReference type="STRING" id="1590841.A0A2R6QSU4"/>
<comment type="caution">
    <text evidence="10">The sequence shown here is derived from an EMBL/GenBank/DDBJ whole genome shotgun (WGS) entry which is preliminary data.</text>
</comment>
<dbReference type="OMA" id="NPNRADC"/>
<dbReference type="InterPro" id="IPR029962">
    <property type="entry name" value="TBL"/>
</dbReference>
<protein>
    <submittedName>
        <fullName evidence="10">Uncharacterized protein</fullName>
    </submittedName>
</protein>
<dbReference type="Pfam" id="PF14416">
    <property type="entry name" value="PMR5N"/>
    <property type="match status" value="1"/>
</dbReference>
<name>A0A2R6QSU4_ACTCC</name>
<comment type="similarity">
    <text evidence="2">Belongs to the PC-esterase family. TBL subfamily.</text>
</comment>
<evidence type="ECO:0000313" key="11">
    <source>
        <dbReference type="Proteomes" id="UP000241394"/>
    </source>
</evidence>
<evidence type="ECO:0000259" key="8">
    <source>
        <dbReference type="Pfam" id="PF13839"/>
    </source>
</evidence>
<dbReference type="PANTHER" id="PTHR32285">
    <property type="entry name" value="PROTEIN TRICHOME BIREFRINGENCE-LIKE 9-RELATED"/>
    <property type="match status" value="1"/>
</dbReference>
<reference evidence="11" key="2">
    <citation type="journal article" date="2018" name="BMC Genomics">
        <title>A manually annotated Actinidia chinensis var. chinensis (kiwifruit) genome highlights the challenges associated with draft genomes and gene prediction in plants.</title>
        <authorList>
            <person name="Pilkington S.M."/>
            <person name="Crowhurst R."/>
            <person name="Hilario E."/>
            <person name="Nardozza S."/>
            <person name="Fraser L."/>
            <person name="Peng Y."/>
            <person name="Gunaseelan K."/>
            <person name="Simpson R."/>
            <person name="Tahir J."/>
            <person name="Deroles S.C."/>
            <person name="Templeton K."/>
            <person name="Luo Z."/>
            <person name="Davy M."/>
            <person name="Cheng C."/>
            <person name="McNeilage M."/>
            <person name="Scaglione D."/>
            <person name="Liu Y."/>
            <person name="Zhang Q."/>
            <person name="Datson P."/>
            <person name="De Silva N."/>
            <person name="Gardiner S.E."/>
            <person name="Bassett H."/>
            <person name="Chagne D."/>
            <person name="McCallum J."/>
            <person name="Dzierzon H."/>
            <person name="Deng C."/>
            <person name="Wang Y.Y."/>
            <person name="Barron L."/>
            <person name="Manako K."/>
            <person name="Bowen J."/>
            <person name="Foster T.M."/>
            <person name="Erridge Z.A."/>
            <person name="Tiffin H."/>
            <person name="Waite C.N."/>
            <person name="Davies K.M."/>
            <person name="Grierson E.P."/>
            <person name="Laing W.A."/>
            <person name="Kirk R."/>
            <person name="Chen X."/>
            <person name="Wood M."/>
            <person name="Montefiori M."/>
            <person name="Brummell D.A."/>
            <person name="Schwinn K.E."/>
            <person name="Catanach A."/>
            <person name="Fullerton C."/>
            <person name="Li D."/>
            <person name="Meiyalaghan S."/>
            <person name="Nieuwenhuizen N."/>
            <person name="Read N."/>
            <person name="Prakash R."/>
            <person name="Hunter D."/>
            <person name="Zhang H."/>
            <person name="McKenzie M."/>
            <person name="Knabel M."/>
            <person name="Harris A."/>
            <person name="Allan A.C."/>
            <person name="Gleave A."/>
            <person name="Chen A."/>
            <person name="Janssen B.J."/>
            <person name="Plunkett B."/>
            <person name="Ampomah-Dwamena C."/>
            <person name="Voogd C."/>
            <person name="Leif D."/>
            <person name="Lafferty D."/>
            <person name="Souleyre E.J.F."/>
            <person name="Varkonyi-Gasic E."/>
            <person name="Gambi F."/>
            <person name="Hanley J."/>
            <person name="Yao J.L."/>
            <person name="Cheung J."/>
            <person name="David K.M."/>
            <person name="Warren B."/>
            <person name="Marsh K."/>
            <person name="Snowden K.C."/>
            <person name="Lin-Wang K."/>
            <person name="Brian L."/>
            <person name="Martinez-Sanchez M."/>
            <person name="Wang M."/>
            <person name="Ileperuma N."/>
            <person name="Macnee N."/>
            <person name="Campin R."/>
            <person name="McAtee P."/>
            <person name="Drummond R.S.M."/>
            <person name="Espley R.V."/>
            <person name="Ireland H.S."/>
            <person name="Wu R."/>
            <person name="Atkinson R.G."/>
            <person name="Karunairetnam S."/>
            <person name="Bulley S."/>
            <person name="Chunkath S."/>
            <person name="Hanley Z."/>
            <person name="Storey R."/>
            <person name="Thrimawithana A.H."/>
            <person name="Thomson S."/>
            <person name="David C."/>
            <person name="Testolin R."/>
            <person name="Huang H."/>
            <person name="Hellens R.P."/>
            <person name="Schaffer R.J."/>
        </authorList>
    </citation>
    <scope>NUCLEOTIDE SEQUENCE [LARGE SCALE GENOMIC DNA]</scope>
    <source>
        <strain evidence="11">cv. Red5</strain>
    </source>
</reference>
<dbReference type="GO" id="GO:0016413">
    <property type="term" value="F:O-acetyltransferase activity"/>
    <property type="evidence" value="ECO:0007669"/>
    <property type="project" value="InterPro"/>
</dbReference>
<dbReference type="InterPro" id="IPR026057">
    <property type="entry name" value="TBL_C"/>
</dbReference>
<evidence type="ECO:0000313" key="10">
    <source>
        <dbReference type="EMBL" id="PSS14194.1"/>
    </source>
</evidence>
<evidence type="ECO:0000256" key="6">
    <source>
        <dbReference type="ARBA" id="ARBA00023136"/>
    </source>
</evidence>
<keyword evidence="3" id="KW-0812">Transmembrane</keyword>
<comment type="subcellular location">
    <subcellularLocation>
        <location evidence="1">Membrane</location>
        <topology evidence="1">Single-pass membrane protein</topology>
    </subcellularLocation>
</comment>
<feature type="domain" description="Trichome birefringence-like N-terminal" evidence="9">
    <location>
        <begin position="52"/>
        <end position="104"/>
    </location>
</feature>
<keyword evidence="6" id="KW-0472">Membrane</keyword>
<dbReference type="InParanoid" id="A0A2R6QSU4"/>
<reference evidence="10 11" key="1">
    <citation type="submission" date="2017-07" db="EMBL/GenBank/DDBJ databases">
        <title>An improved, manually edited Actinidia chinensis var. chinensis (kiwifruit) genome highlights the challenges associated with draft genomes and gene prediction in plants.</title>
        <authorList>
            <person name="Pilkington S."/>
            <person name="Crowhurst R."/>
            <person name="Hilario E."/>
            <person name="Nardozza S."/>
            <person name="Fraser L."/>
            <person name="Peng Y."/>
            <person name="Gunaseelan K."/>
            <person name="Simpson R."/>
            <person name="Tahir J."/>
            <person name="Deroles S."/>
            <person name="Templeton K."/>
            <person name="Luo Z."/>
            <person name="Davy M."/>
            <person name="Cheng C."/>
            <person name="Mcneilage M."/>
            <person name="Scaglione D."/>
            <person name="Liu Y."/>
            <person name="Zhang Q."/>
            <person name="Datson P."/>
            <person name="De Silva N."/>
            <person name="Gardiner S."/>
            <person name="Bassett H."/>
            <person name="Chagne D."/>
            <person name="Mccallum J."/>
            <person name="Dzierzon H."/>
            <person name="Deng C."/>
            <person name="Wang Y.-Y."/>
            <person name="Barron N."/>
            <person name="Manako K."/>
            <person name="Bowen J."/>
            <person name="Foster T."/>
            <person name="Erridge Z."/>
            <person name="Tiffin H."/>
            <person name="Waite C."/>
            <person name="Davies K."/>
            <person name="Grierson E."/>
            <person name="Laing W."/>
            <person name="Kirk R."/>
            <person name="Chen X."/>
            <person name="Wood M."/>
            <person name="Montefiori M."/>
            <person name="Brummell D."/>
            <person name="Schwinn K."/>
            <person name="Catanach A."/>
            <person name="Fullerton C."/>
            <person name="Li D."/>
            <person name="Meiyalaghan S."/>
            <person name="Nieuwenhuizen N."/>
            <person name="Read N."/>
            <person name="Prakash R."/>
            <person name="Hunter D."/>
            <person name="Zhang H."/>
            <person name="Mckenzie M."/>
            <person name="Knabel M."/>
            <person name="Harris A."/>
            <person name="Allan A."/>
            <person name="Chen A."/>
            <person name="Janssen B."/>
            <person name="Plunkett B."/>
            <person name="Dwamena C."/>
            <person name="Voogd C."/>
            <person name="Leif D."/>
            <person name="Lafferty D."/>
            <person name="Souleyre E."/>
            <person name="Varkonyi-Gasic E."/>
            <person name="Gambi F."/>
            <person name="Hanley J."/>
            <person name="Yao J.-L."/>
            <person name="Cheung J."/>
            <person name="David K."/>
            <person name="Warren B."/>
            <person name="Marsh K."/>
            <person name="Snowden K."/>
            <person name="Lin-Wang K."/>
            <person name="Brian L."/>
            <person name="Martinez-Sanchez M."/>
            <person name="Wang M."/>
            <person name="Ileperuma N."/>
            <person name="Macnee N."/>
            <person name="Campin R."/>
            <person name="Mcatee P."/>
            <person name="Drummond R."/>
            <person name="Espley R."/>
            <person name="Ireland H."/>
            <person name="Wu R."/>
            <person name="Atkinson R."/>
            <person name="Karunairetnam S."/>
            <person name="Bulley S."/>
            <person name="Chunkath S."/>
            <person name="Hanley Z."/>
            <person name="Storey R."/>
            <person name="Thrimawithana A."/>
            <person name="Thomson S."/>
            <person name="David C."/>
            <person name="Testolin R."/>
        </authorList>
    </citation>
    <scope>NUCLEOTIDE SEQUENCE [LARGE SCALE GENOMIC DNA]</scope>
    <source>
        <strain evidence="11">cv. Red5</strain>
        <tissue evidence="10">Young leaf</tissue>
    </source>
</reference>
<dbReference type="GO" id="GO:0005794">
    <property type="term" value="C:Golgi apparatus"/>
    <property type="evidence" value="ECO:0007669"/>
    <property type="project" value="TreeGrafter"/>
</dbReference>
<accession>A0A2R6QSU4</accession>
<evidence type="ECO:0000256" key="2">
    <source>
        <dbReference type="ARBA" id="ARBA00007727"/>
    </source>
</evidence>
<organism evidence="10 11">
    <name type="scientific">Actinidia chinensis var. chinensis</name>
    <name type="common">Chinese soft-hair kiwi</name>
    <dbReference type="NCBI Taxonomy" id="1590841"/>
    <lineage>
        <taxon>Eukaryota</taxon>
        <taxon>Viridiplantae</taxon>
        <taxon>Streptophyta</taxon>
        <taxon>Embryophyta</taxon>
        <taxon>Tracheophyta</taxon>
        <taxon>Spermatophyta</taxon>
        <taxon>Magnoliopsida</taxon>
        <taxon>eudicotyledons</taxon>
        <taxon>Gunneridae</taxon>
        <taxon>Pentapetalae</taxon>
        <taxon>asterids</taxon>
        <taxon>Ericales</taxon>
        <taxon>Actinidiaceae</taxon>
        <taxon>Actinidia</taxon>
    </lineage>
</organism>
<keyword evidence="7" id="KW-0732">Signal</keyword>
<dbReference type="AlphaFoldDB" id="A0A2R6QSU4"/>
<dbReference type="OrthoDB" id="1839666at2759"/>
<gene>
    <name evidence="10" type="ORF">CEY00_Acc14815</name>
</gene>
<feature type="domain" description="Trichome birefringence-like C-terminal" evidence="8">
    <location>
        <begin position="105"/>
        <end position="381"/>
    </location>
</feature>